<protein>
    <recommendedName>
        <fullName evidence="4">SAM-dependent methyltransferase</fullName>
    </recommendedName>
</protein>
<keyword evidence="3" id="KW-1185">Reference proteome</keyword>
<sequence>MDSLAAVGGDALAPGAMSSPAARRNAEPILGVLKAHMPKEGRVLEVAAGSGEHALIFACALPGLTWTPSDPSSEARDSIEAWRRDGPPNLRPAFLLDAADPTTWPDTAQDAVYCANMTHISPWSATEGLMVLAGRLLRRPGGLLALYGPYREADVPLSPSNAAFDESLKARNPDWGLRDREAVDDLARSQGLVATRRVQMPANNLMLLFRRA</sequence>
<dbReference type="SUPFAM" id="SSF53335">
    <property type="entry name" value="S-adenosyl-L-methionine-dependent methyltransferases"/>
    <property type="match status" value="1"/>
</dbReference>
<gene>
    <name evidence="2" type="ORF">GGQ93_002335</name>
</gene>
<dbReference type="RefSeq" id="WP_224764318.1">
    <property type="nucleotide sequence ID" value="NZ_CAJFZW010000012.1"/>
</dbReference>
<evidence type="ECO:0000313" key="2">
    <source>
        <dbReference type="EMBL" id="MBB5740616.1"/>
    </source>
</evidence>
<dbReference type="PANTHER" id="PTHR20974:SF0">
    <property type="entry name" value="UPF0585 PROTEIN CG18661"/>
    <property type="match status" value="1"/>
</dbReference>
<evidence type="ECO:0000313" key="3">
    <source>
        <dbReference type="Proteomes" id="UP000527324"/>
    </source>
</evidence>
<feature type="region of interest" description="Disordered" evidence="1">
    <location>
        <begin position="1"/>
        <end position="20"/>
    </location>
</feature>
<dbReference type="InterPro" id="IPR010342">
    <property type="entry name" value="DUF938"/>
</dbReference>
<name>A0A7W9C842_9CAUL</name>
<dbReference type="Proteomes" id="UP000527324">
    <property type="component" value="Unassembled WGS sequence"/>
</dbReference>
<dbReference type="EMBL" id="JACHOQ010000005">
    <property type="protein sequence ID" value="MBB5740616.1"/>
    <property type="molecule type" value="Genomic_DNA"/>
</dbReference>
<dbReference type="InterPro" id="IPR029063">
    <property type="entry name" value="SAM-dependent_MTases_sf"/>
</dbReference>
<dbReference type="CDD" id="cd02440">
    <property type="entry name" value="AdoMet_MTases"/>
    <property type="match status" value="1"/>
</dbReference>
<accession>A0A7W9C842</accession>
<dbReference type="Pfam" id="PF06080">
    <property type="entry name" value="DUF938"/>
    <property type="match status" value="1"/>
</dbReference>
<dbReference type="Gene3D" id="3.40.50.150">
    <property type="entry name" value="Vaccinia Virus protein VP39"/>
    <property type="match status" value="1"/>
</dbReference>
<dbReference type="AlphaFoldDB" id="A0A7W9C842"/>
<reference evidence="2 3" key="1">
    <citation type="submission" date="2020-08" db="EMBL/GenBank/DDBJ databases">
        <title>Genomic Encyclopedia of Type Strains, Phase IV (KMG-IV): sequencing the most valuable type-strain genomes for metagenomic binning, comparative biology and taxonomic classification.</title>
        <authorList>
            <person name="Goeker M."/>
        </authorList>
    </citation>
    <scope>NUCLEOTIDE SEQUENCE [LARGE SCALE GENOMIC DNA]</scope>
    <source>
        <strain evidence="2 3">DSM 4731</strain>
    </source>
</reference>
<comment type="caution">
    <text evidence="2">The sequence shown here is derived from an EMBL/GenBank/DDBJ whole genome shotgun (WGS) entry which is preliminary data.</text>
</comment>
<evidence type="ECO:0008006" key="4">
    <source>
        <dbReference type="Google" id="ProtNLM"/>
    </source>
</evidence>
<organism evidence="2 3">
    <name type="scientific">Brevundimonas aurantiaca</name>
    <dbReference type="NCBI Taxonomy" id="74316"/>
    <lineage>
        <taxon>Bacteria</taxon>
        <taxon>Pseudomonadati</taxon>
        <taxon>Pseudomonadota</taxon>
        <taxon>Alphaproteobacteria</taxon>
        <taxon>Caulobacterales</taxon>
        <taxon>Caulobacteraceae</taxon>
        <taxon>Brevundimonas</taxon>
    </lineage>
</organism>
<dbReference type="PANTHER" id="PTHR20974">
    <property type="entry name" value="UPF0585 PROTEIN CG18661"/>
    <property type="match status" value="1"/>
</dbReference>
<evidence type="ECO:0000256" key="1">
    <source>
        <dbReference type="SAM" id="MobiDB-lite"/>
    </source>
</evidence>
<proteinExistence type="predicted"/>